<sequence>MRVTVRCASDSVLTHRGAQLRESGLPQLASTPRQQQFTPHRDEPVAIQDGHLVNNGSLRHGHPVGQADAALLVQVDRAATGRPQHRVRQLDDAARRTPQLVQALGNLVGLHVAEEHATLGRCRAAFTSVQQLDPCGVDDVRQPGAGVRDGQLCHVDIKEPSSDVYNSAVETLHHLGQQASHAVPDPSTPARSS</sequence>
<evidence type="ECO:0000313" key="2">
    <source>
        <dbReference type="Proteomes" id="UP000187085"/>
    </source>
</evidence>
<dbReference type="EMBL" id="MRDE01000074">
    <property type="protein sequence ID" value="OMH23433.1"/>
    <property type="molecule type" value="Genomic_DNA"/>
</dbReference>
<dbReference type="RefSeq" id="WP_076705066.1">
    <property type="nucleotide sequence ID" value="NZ_MRDE01000074.1"/>
</dbReference>
<dbReference type="AlphaFoldDB" id="A0A1R1L7D5"/>
<reference evidence="1 2" key="1">
    <citation type="submission" date="2016-12" db="EMBL/GenBank/DDBJ databases">
        <title>Draft genome of Tersicoccus phoenicis 1P05MA.</title>
        <authorList>
            <person name="Nakajima Y."/>
            <person name="Yoshizawa S."/>
            <person name="Nakamura K."/>
            <person name="Ogura Y."/>
            <person name="Hayashi T."/>
            <person name="Kogure K."/>
        </authorList>
    </citation>
    <scope>NUCLEOTIDE SEQUENCE [LARGE SCALE GENOMIC DNA]</scope>
    <source>
        <strain evidence="1 2">1p05MA</strain>
    </source>
</reference>
<comment type="caution">
    <text evidence="1">The sequence shown here is derived from an EMBL/GenBank/DDBJ whole genome shotgun (WGS) entry which is preliminary data.</text>
</comment>
<protein>
    <submittedName>
        <fullName evidence="1">Uncharacterized protein</fullName>
    </submittedName>
</protein>
<keyword evidence="2" id="KW-1185">Reference proteome</keyword>
<accession>A0A1R1L7D5</accession>
<gene>
    <name evidence="1" type="ORF">BKD30_12445</name>
</gene>
<evidence type="ECO:0000313" key="1">
    <source>
        <dbReference type="EMBL" id="OMH23433.1"/>
    </source>
</evidence>
<organism evidence="1 2">
    <name type="scientific">Tersicoccus phoenicis</name>
    <dbReference type="NCBI Taxonomy" id="554083"/>
    <lineage>
        <taxon>Bacteria</taxon>
        <taxon>Bacillati</taxon>
        <taxon>Actinomycetota</taxon>
        <taxon>Actinomycetes</taxon>
        <taxon>Micrococcales</taxon>
        <taxon>Micrococcaceae</taxon>
        <taxon>Tersicoccus</taxon>
    </lineage>
</organism>
<dbReference type="STRING" id="554083.BKD30_12445"/>
<dbReference type="Proteomes" id="UP000187085">
    <property type="component" value="Unassembled WGS sequence"/>
</dbReference>
<name>A0A1R1L7D5_9MICC</name>
<proteinExistence type="predicted"/>